<dbReference type="InterPro" id="IPR006943">
    <property type="entry name" value="DUF641_pln"/>
</dbReference>
<dbReference type="Pfam" id="PF04859">
    <property type="entry name" value="DUF641"/>
    <property type="match status" value="1"/>
</dbReference>
<name>A0A5J9UVQ9_9POAL</name>
<keyword evidence="5" id="KW-1185">Reference proteome</keyword>
<dbReference type="Gramene" id="TVU27348">
    <property type="protein sequence ID" value="TVU27348"/>
    <property type="gene ID" value="EJB05_29953"/>
</dbReference>
<feature type="non-terminal residue" evidence="4">
    <location>
        <position position="470"/>
    </location>
</feature>
<dbReference type="GO" id="GO:0009639">
    <property type="term" value="P:response to red or far red light"/>
    <property type="evidence" value="ECO:0007669"/>
    <property type="project" value="InterPro"/>
</dbReference>
<evidence type="ECO:0000256" key="1">
    <source>
        <dbReference type="SAM" id="Coils"/>
    </source>
</evidence>
<feature type="coiled-coil region" evidence="1">
    <location>
        <begin position="173"/>
        <end position="214"/>
    </location>
</feature>
<dbReference type="Proteomes" id="UP000324897">
    <property type="component" value="Chromosome 2"/>
</dbReference>
<proteinExistence type="predicted"/>
<dbReference type="PANTHER" id="PTHR31161">
    <property type="entry name" value="PROTEIN GRAVITROPIC IN THE LIGHT 1"/>
    <property type="match status" value="1"/>
</dbReference>
<feature type="non-terminal residue" evidence="4">
    <location>
        <position position="1"/>
    </location>
</feature>
<reference evidence="4 5" key="1">
    <citation type="journal article" date="2019" name="Sci. Rep.">
        <title>A high-quality genome of Eragrostis curvula grass provides insights into Poaceae evolution and supports new strategies to enhance forage quality.</title>
        <authorList>
            <person name="Carballo J."/>
            <person name="Santos B.A.C.M."/>
            <person name="Zappacosta D."/>
            <person name="Garbus I."/>
            <person name="Selva J.P."/>
            <person name="Gallo C.A."/>
            <person name="Diaz A."/>
            <person name="Albertini E."/>
            <person name="Caccamo M."/>
            <person name="Echenique V."/>
        </authorList>
    </citation>
    <scope>NUCLEOTIDE SEQUENCE [LARGE SCALE GENOMIC DNA]</scope>
    <source>
        <strain evidence="5">cv. Victoria</strain>
        <tissue evidence="4">Leaf</tissue>
    </source>
</reference>
<dbReference type="EMBL" id="RWGY01000013">
    <property type="protein sequence ID" value="TVU27348.1"/>
    <property type="molecule type" value="Genomic_DNA"/>
</dbReference>
<dbReference type="InterPro" id="IPR040225">
    <property type="entry name" value="GIL1-like"/>
</dbReference>
<protein>
    <submittedName>
        <fullName evidence="4">Uncharacterized protein</fullName>
    </submittedName>
</protein>
<evidence type="ECO:0000259" key="2">
    <source>
        <dbReference type="Pfam" id="PF04859"/>
    </source>
</evidence>
<dbReference type="Pfam" id="PF24994">
    <property type="entry name" value="GIL1_IRKI_C"/>
    <property type="match status" value="1"/>
</dbReference>
<sequence>SGTFACFRSNPVANAEIDLEIPGNGRKTSLVFFKLTSTLSQPLDQMETPRAGRSARTTPTTCNVPELLVGFTKLCKLTKVCAAPDLDNDEAATTKYGYDQRLILIRLFEAMATLKPAYIKLQRAHFPYDPAKIAFADELITSELDSVTALQCLCNSKSGSSIGVLINERWALVQELEAEVRRRDSDIALMKRELERLQRENAKLNKQVQSQKLSVKQHYDKCFTAPKKELATTTSGEVVELFKAASTSVHEFAGLIASSLASSDRCGWNRAPEAEQSRTRYSLEAHLSRTMICGGTGRRRNGEEEFHAAHHFDRIMRSCDPLDALMQYPSSSFSRFCQTKYLSAVPSEMEAAMFRNLEQRAFVSRGGHPRTWFYRAFATMARSAWALRVAMAKYGASAGPNVRMFYARRGREYQEEFMESVNEPVAGRREENISVAFTVTPGLKISDTVVIACRVFSCHPEHITPSVFSD</sequence>
<feature type="domain" description="DUF641" evidence="2">
    <location>
        <begin position="104"/>
        <end position="206"/>
    </location>
</feature>
<dbReference type="GO" id="GO:0009959">
    <property type="term" value="P:negative gravitropism"/>
    <property type="evidence" value="ECO:0007669"/>
    <property type="project" value="InterPro"/>
</dbReference>
<evidence type="ECO:0000313" key="4">
    <source>
        <dbReference type="EMBL" id="TVU27348.1"/>
    </source>
</evidence>
<gene>
    <name evidence="4" type="ORF">EJB05_29953</name>
</gene>
<accession>A0A5J9UVQ9</accession>
<dbReference type="AlphaFoldDB" id="A0A5J9UVQ9"/>
<keyword evidence="1" id="KW-0175">Coiled coil</keyword>
<dbReference type="InterPro" id="IPR056813">
    <property type="entry name" value="GIL1_IRKI_C"/>
</dbReference>
<comment type="caution">
    <text evidence="4">The sequence shown here is derived from an EMBL/GenBank/DDBJ whole genome shotgun (WGS) entry which is preliminary data.</text>
</comment>
<feature type="domain" description="GIL1/IRKI C-terminal" evidence="3">
    <location>
        <begin position="404"/>
        <end position="456"/>
    </location>
</feature>
<evidence type="ECO:0000259" key="3">
    <source>
        <dbReference type="Pfam" id="PF24994"/>
    </source>
</evidence>
<evidence type="ECO:0000313" key="5">
    <source>
        <dbReference type="Proteomes" id="UP000324897"/>
    </source>
</evidence>
<organism evidence="4 5">
    <name type="scientific">Eragrostis curvula</name>
    <name type="common">weeping love grass</name>
    <dbReference type="NCBI Taxonomy" id="38414"/>
    <lineage>
        <taxon>Eukaryota</taxon>
        <taxon>Viridiplantae</taxon>
        <taxon>Streptophyta</taxon>
        <taxon>Embryophyta</taxon>
        <taxon>Tracheophyta</taxon>
        <taxon>Spermatophyta</taxon>
        <taxon>Magnoliopsida</taxon>
        <taxon>Liliopsida</taxon>
        <taxon>Poales</taxon>
        <taxon>Poaceae</taxon>
        <taxon>PACMAD clade</taxon>
        <taxon>Chloridoideae</taxon>
        <taxon>Eragrostideae</taxon>
        <taxon>Eragrostidinae</taxon>
        <taxon>Eragrostis</taxon>
    </lineage>
</organism>
<dbReference type="OrthoDB" id="1915848at2759"/>